<dbReference type="OrthoDB" id="420695at2759"/>
<dbReference type="Gene3D" id="1.25.40.20">
    <property type="entry name" value="Ankyrin repeat-containing domain"/>
    <property type="match status" value="2"/>
</dbReference>
<dbReference type="InterPro" id="IPR002110">
    <property type="entry name" value="Ankyrin_rpt"/>
</dbReference>
<organism evidence="3 4">
    <name type="scientific">Symbiodinium necroappetens</name>
    <dbReference type="NCBI Taxonomy" id="1628268"/>
    <lineage>
        <taxon>Eukaryota</taxon>
        <taxon>Sar</taxon>
        <taxon>Alveolata</taxon>
        <taxon>Dinophyceae</taxon>
        <taxon>Suessiales</taxon>
        <taxon>Symbiodiniaceae</taxon>
        <taxon>Symbiodinium</taxon>
    </lineage>
</organism>
<reference evidence="3" key="1">
    <citation type="submission" date="2021-02" db="EMBL/GenBank/DDBJ databases">
        <authorList>
            <person name="Dougan E. K."/>
            <person name="Rhodes N."/>
            <person name="Thang M."/>
            <person name="Chan C."/>
        </authorList>
    </citation>
    <scope>NUCLEOTIDE SEQUENCE</scope>
</reference>
<protein>
    <submittedName>
        <fullName evidence="3">Tnks2 protein</fullName>
    </submittedName>
</protein>
<evidence type="ECO:0000313" key="3">
    <source>
        <dbReference type="EMBL" id="CAE7666783.1"/>
    </source>
</evidence>
<dbReference type="AlphaFoldDB" id="A0A812WDN1"/>
<feature type="non-terminal residue" evidence="3">
    <location>
        <position position="281"/>
    </location>
</feature>
<evidence type="ECO:0000256" key="1">
    <source>
        <dbReference type="ARBA" id="ARBA00022737"/>
    </source>
</evidence>
<dbReference type="SUPFAM" id="SSF48403">
    <property type="entry name" value="Ankyrin repeat"/>
    <property type="match status" value="1"/>
</dbReference>
<dbReference type="EMBL" id="CAJNJA010032383">
    <property type="protein sequence ID" value="CAE7666783.1"/>
    <property type="molecule type" value="Genomic_DNA"/>
</dbReference>
<dbReference type="PANTHER" id="PTHR24126:SF14">
    <property type="entry name" value="ANK_REP_REGION DOMAIN-CONTAINING PROTEIN"/>
    <property type="match status" value="1"/>
</dbReference>
<dbReference type="SMART" id="SM00248">
    <property type="entry name" value="ANK"/>
    <property type="match status" value="3"/>
</dbReference>
<keyword evidence="1" id="KW-0677">Repeat</keyword>
<dbReference type="Proteomes" id="UP000601435">
    <property type="component" value="Unassembled WGS sequence"/>
</dbReference>
<dbReference type="InterPro" id="IPR036770">
    <property type="entry name" value="Ankyrin_rpt-contain_sf"/>
</dbReference>
<comment type="caution">
    <text evidence="3">The sequence shown here is derived from an EMBL/GenBank/DDBJ whole genome shotgun (WGS) entry which is preliminary data.</text>
</comment>
<proteinExistence type="predicted"/>
<name>A0A812WDN1_9DINO</name>
<sequence>MAVESKIQHLQAKGPLSHYRFYTALRPSLLCEQRKERSVAAFLRLFHFDSWEEALRDSSGMNAVMCAVFSGDKAMLRKLAEGQADMNVGLQGLGDLGYYDTQTTLMVATKSRQDASLLQALLELRANVNGTSRAGITALYLSRSPEHVKVLLEYRADMPHYVLRGAASYASPQTVQALLTARCDATWLDDDTGASPLNGLALFGRSNAQAVETAKLLLDHRANVNACARPMNSQAWVHRLARAQVAVFGWSNCKKMPRLLASLPGIAPLGCAAMVGHEQLA</sequence>
<dbReference type="PANTHER" id="PTHR24126">
    <property type="entry name" value="ANKYRIN REPEAT, PH AND SEC7 DOMAIN CONTAINING PROTEIN SECG-RELATED"/>
    <property type="match status" value="1"/>
</dbReference>
<accession>A0A812WDN1</accession>
<gene>
    <name evidence="3" type="primary">Tnks2</name>
    <name evidence="3" type="ORF">SNEC2469_LOCUS19046</name>
</gene>
<evidence type="ECO:0000313" key="4">
    <source>
        <dbReference type="Proteomes" id="UP000601435"/>
    </source>
</evidence>
<keyword evidence="4" id="KW-1185">Reference proteome</keyword>
<evidence type="ECO:0000256" key="2">
    <source>
        <dbReference type="ARBA" id="ARBA00023043"/>
    </source>
</evidence>
<keyword evidence="2" id="KW-0040">ANK repeat</keyword>